<gene>
    <name evidence="2" type="ORF">ACFOEE_05785</name>
</gene>
<protein>
    <submittedName>
        <fullName evidence="2">Uncharacterized protein</fullName>
    </submittedName>
</protein>
<organism evidence="2 3">
    <name type="scientific">Pseudoalteromonas fenneropenaei</name>
    <dbReference type="NCBI Taxonomy" id="1737459"/>
    <lineage>
        <taxon>Bacteria</taxon>
        <taxon>Pseudomonadati</taxon>
        <taxon>Pseudomonadota</taxon>
        <taxon>Gammaproteobacteria</taxon>
        <taxon>Alteromonadales</taxon>
        <taxon>Pseudoalteromonadaceae</taxon>
        <taxon>Pseudoalteromonas</taxon>
    </lineage>
</organism>
<keyword evidence="1" id="KW-0812">Transmembrane</keyword>
<keyword evidence="3" id="KW-1185">Reference proteome</keyword>
<proteinExistence type="predicted"/>
<keyword evidence="1" id="KW-1133">Transmembrane helix</keyword>
<reference evidence="3" key="1">
    <citation type="journal article" date="2019" name="Int. J. Syst. Evol. Microbiol.">
        <title>The Global Catalogue of Microorganisms (GCM) 10K type strain sequencing project: providing services to taxonomists for standard genome sequencing and annotation.</title>
        <authorList>
            <consortium name="The Broad Institute Genomics Platform"/>
            <consortium name="The Broad Institute Genome Sequencing Center for Infectious Disease"/>
            <person name="Wu L."/>
            <person name="Ma J."/>
        </authorList>
    </citation>
    <scope>NUCLEOTIDE SEQUENCE [LARGE SCALE GENOMIC DNA]</scope>
    <source>
        <strain evidence="3">KCTC 42730</strain>
    </source>
</reference>
<dbReference type="RefSeq" id="WP_377121835.1">
    <property type="nucleotide sequence ID" value="NZ_JBHRSD010000010.1"/>
</dbReference>
<keyword evidence="1" id="KW-0472">Membrane</keyword>
<dbReference type="Proteomes" id="UP001595453">
    <property type="component" value="Unassembled WGS sequence"/>
</dbReference>
<dbReference type="EMBL" id="JBHRSD010000010">
    <property type="protein sequence ID" value="MFC3032022.1"/>
    <property type="molecule type" value="Genomic_DNA"/>
</dbReference>
<feature type="transmembrane region" description="Helical" evidence="1">
    <location>
        <begin position="54"/>
        <end position="73"/>
    </location>
</feature>
<evidence type="ECO:0000256" key="1">
    <source>
        <dbReference type="SAM" id="Phobius"/>
    </source>
</evidence>
<accession>A0ABV7CHE9</accession>
<name>A0ABV7CHE9_9GAMM</name>
<sequence length="155" mass="18115">MSNEKLNFDSEVKKLKSAFVNLDDVAPSKMVWERIELSVTCKRKLNKDKEKSSILVWFLPALTSFLFFFFIVLNVGDYYFEYEENNLVSEVERLEKALSDSGFEYKFYYLYAEVALLDMKISTNDGAEDKVEFLKKKVGLLQKIVEINNAEVFKI</sequence>
<evidence type="ECO:0000313" key="2">
    <source>
        <dbReference type="EMBL" id="MFC3032022.1"/>
    </source>
</evidence>
<comment type="caution">
    <text evidence="2">The sequence shown here is derived from an EMBL/GenBank/DDBJ whole genome shotgun (WGS) entry which is preliminary data.</text>
</comment>
<evidence type="ECO:0000313" key="3">
    <source>
        <dbReference type="Proteomes" id="UP001595453"/>
    </source>
</evidence>